<proteinExistence type="predicted"/>
<comment type="caution">
    <text evidence="1">The sequence shown here is derived from an EMBL/GenBank/DDBJ whole genome shotgun (WGS) entry which is preliminary data.</text>
</comment>
<dbReference type="Proteomes" id="UP000664317">
    <property type="component" value="Unassembled WGS sequence"/>
</dbReference>
<evidence type="ECO:0000313" key="1">
    <source>
        <dbReference type="EMBL" id="MBN7811633.1"/>
    </source>
</evidence>
<dbReference type="RefSeq" id="WP_206578408.1">
    <property type="nucleotide sequence ID" value="NZ_JAFKCT010000004.1"/>
</dbReference>
<name>A0ABS3C3D6_9BACT</name>
<dbReference type="EMBL" id="JAFKCT010000004">
    <property type="protein sequence ID" value="MBN7811633.1"/>
    <property type="molecule type" value="Genomic_DNA"/>
</dbReference>
<dbReference type="InterPro" id="IPR016181">
    <property type="entry name" value="Acyl_CoA_acyltransferase"/>
</dbReference>
<dbReference type="Gene3D" id="3.40.630.30">
    <property type="match status" value="1"/>
</dbReference>
<keyword evidence="2" id="KW-1185">Reference proteome</keyword>
<protein>
    <recommendedName>
        <fullName evidence="3">Acetyltransferase (GNAT) domain-containing protein</fullName>
    </recommendedName>
</protein>
<gene>
    <name evidence="1" type="ORF">J0A68_11770</name>
</gene>
<evidence type="ECO:0008006" key="3">
    <source>
        <dbReference type="Google" id="ProtNLM"/>
    </source>
</evidence>
<sequence length="299" mass="33801">MHELTVVSSIGGAYPYFLRDCPTDGFAKQLDFRWEKKGKTKASITFAISDDLEAVSLPQSPFGGIFVEMSLSSSALELFIQTVVEELRRRHVRSVRIVQPPKPYEPNLDLINYLLFKNGFVQESVLSHQFFIGKKKIKKLVKKEQPKFQAKAREAGLKVQVGPIQNFGFLQDIRSWNREKGYEANFEDKRLIAQVADYPERYFLISVLKDGQAVAHTLAVKLLPDSLYYFLAAIQSKAALKGLGELCLFQLFQLASDQNSSFVDLGSSDTDSGANHGLIFFKSRFSNDISNKITWTLKL</sequence>
<reference evidence="1 2" key="1">
    <citation type="submission" date="2021-03" db="EMBL/GenBank/DDBJ databases">
        <title>novel species isolated from a fishpond in China.</title>
        <authorList>
            <person name="Lu H."/>
            <person name="Cai Z."/>
        </authorList>
    </citation>
    <scope>NUCLEOTIDE SEQUENCE [LARGE SCALE GENOMIC DNA]</scope>
    <source>
        <strain evidence="1 2">H41</strain>
    </source>
</reference>
<dbReference type="SUPFAM" id="SSF55729">
    <property type="entry name" value="Acyl-CoA N-acyltransferases (Nat)"/>
    <property type="match status" value="1"/>
</dbReference>
<organism evidence="1 2">
    <name type="scientific">Algoriphagus oliviformis</name>
    <dbReference type="NCBI Taxonomy" id="2811231"/>
    <lineage>
        <taxon>Bacteria</taxon>
        <taxon>Pseudomonadati</taxon>
        <taxon>Bacteroidota</taxon>
        <taxon>Cytophagia</taxon>
        <taxon>Cytophagales</taxon>
        <taxon>Cyclobacteriaceae</taxon>
        <taxon>Algoriphagus</taxon>
    </lineage>
</organism>
<accession>A0ABS3C3D6</accession>
<evidence type="ECO:0000313" key="2">
    <source>
        <dbReference type="Proteomes" id="UP000664317"/>
    </source>
</evidence>